<evidence type="ECO:0000313" key="2">
    <source>
        <dbReference type="Proteomes" id="UP001221142"/>
    </source>
</evidence>
<accession>A0AAD7CIY0</accession>
<dbReference type="AlphaFoldDB" id="A0AAD7CIY0"/>
<reference evidence="1" key="1">
    <citation type="submission" date="2023-03" db="EMBL/GenBank/DDBJ databases">
        <title>Massive genome expansion in bonnet fungi (Mycena s.s.) driven by repeated elements and novel gene families across ecological guilds.</title>
        <authorList>
            <consortium name="Lawrence Berkeley National Laboratory"/>
            <person name="Harder C.B."/>
            <person name="Miyauchi S."/>
            <person name="Viragh M."/>
            <person name="Kuo A."/>
            <person name="Thoen E."/>
            <person name="Andreopoulos B."/>
            <person name="Lu D."/>
            <person name="Skrede I."/>
            <person name="Drula E."/>
            <person name="Henrissat B."/>
            <person name="Morin E."/>
            <person name="Kohler A."/>
            <person name="Barry K."/>
            <person name="LaButti K."/>
            <person name="Morin E."/>
            <person name="Salamov A."/>
            <person name="Lipzen A."/>
            <person name="Mereny Z."/>
            <person name="Hegedus B."/>
            <person name="Baldrian P."/>
            <person name="Stursova M."/>
            <person name="Weitz H."/>
            <person name="Taylor A."/>
            <person name="Grigoriev I.V."/>
            <person name="Nagy L.G."/>
            <person name="Martin F."/>
            <person name="Kauserud H."/>
        </authorList>
    </citation>
    <scope>NUCLEOTIDE SEQUENCE</scope>
    <source>
        <strain evidence="1">9284</strain>
    </source>
</reference>
<proteinExistence type="predicted"/>
<organism evidence="1 2">
    <name type="scientific">Roridomyces roridus</name>
    <dbReference type="NCBI Taxonomy" id="1738132"/>
    <lineage>
        <taxon>Eukaryota</taxon>
        <taxon>Fungi</taxon>
        <taxon>Dikarya</taxon>
        <taxon>Basidiomycota</taxon>
        <taxon>Agaricomycotina</taxon>
        <taxon>Agaricomycetes</taxon>
        <taxon>Agaricomycetidae</taxon>
        <taxon>Agaricales</taxon>
        <taxon>Marasmiineae</taxon>
        <taxon>Mycenaceae</taxon>
        <taxon>Roridomyces</taxon>
    </lineage>
</organism>
<sequence>SHTREVLPLLSPGSHLTLRMSNTRVIERDDASITTNIESLEIMGGWLGHARSHLLNILVTPSLQKLLITGSKQENTDPAASITTFLNNSRCTLQHLRLSGFTPQQSLGILELPSARNIVRLEIGHIPMEHWGPLFRDFQRRGLVPAVETLVIRGDLRRSGFTQLLANRNPILRVYKGPFGPLEWTFPEKPASVEVPGGLDVVVLHEPDIPQGRALY</sequence>
<protein>
    <submittedName>
        <fullName evidence="1">Uncharacterized protein</fullName>
    </submittedName>
</protein>
<feature type="non-terminal residue" evidence="1">
    <location>
        <position position="216"/>
    </location>
</feature>
<keyword evidence="2" id="KW-1185">Reference proteome</keyword>
<dbReference type="EMBL" id="JARKIF010000001">
    <property type="protein sequence ID" value="KAJ7649941.1"/>
    <property type="molecule type" value="Genomic_DNA"/>
</dbReference>
<comment type="caution">
    <text evidence="1">The sequence shown here is derived from an EMBL/GenBank/DDBJ whole genome shotgun (WGS) entry which is preliminary data.</text>
</comment>
<name>A0AAD7CIY0_9AGAR</name>
<gene>
    <name evidence="1" type="ORF">FB45DRAFT_886402</name>
</gene>
<dbReference type="Proteomes" id="UP001221142">
    <property type="component" value="Unassembled WGS sequence"/>
</dbReference>
<evidence type="ECO:0000313" key="1">
    <source>
        <dbReference type="EMBL" id="KAJ7649941.1"/>
    </source>
</evidence>